<dbReference type="InterPro" id="IPR002109">
    <property type="entry name" value="Glutaredoxin"/>
</dbReference>
<evidence type="ECO:0000256" key="2">
    <source>
        <dbReference type="ARBA" id="ARBA00022857"/>
    </source>
</evidence>
<dbReference type="PROSITE" id="PS51354">
    <property type="entry name" value="GLUTAREDOXIN_2"/>
    <property type="match status" value="1"/>
</dbReference>
<dbReference type="Gene3D" id="3.20.20.100">
    <property type="entry name" value="NADP-dependent oxidoreductase domain"/>
    <property type="match status" value="1"/>
</dbReference>
<dbReference type="AlphaFoldDB" id="A0AA39LNC9"/>
<name>A0AA39LNC9_9BILA</name>
<keyword evidence="7" id="KW-1185">Reference proteome</keyword>
<evidence type="ECO:0000256" key="3">
    <source>
        <dbReference type="ARBA" id="ARBA00023002"/>
    </source>
</evidence>
<dbReference type="PROSITE" id="PS00798">
    <property type="entry name" value="ALDOKETO_REDUCTASE_1"/>
    <property type="match status" value="1"/>
</dbReference>
<dbReference type="PROSITE" id="PS00063">
    <property type="entry name" value="ALDOKETO_REDUCTASE_3"/>
    <property type="match status" value="1"/>
</dbReference>
<dbReference type="InterPro" id="IPR023210">
    <property type="entry name" value="NADP_OxRdtase_dom"/>
</dbReference>
<sequence>MCLSLFYTSIVLEFHCSLKGALPRGHSIAFVIFILLPSENPVPTESLSTLHCLHSTHAPNMVQISAKLSSGYEFPLVGLGTWQSKPGEVAQAVKDAVLAGYRHIDCAHIYGNQKEIGESLETLFAAGVVKREELFITSKIWNTFHSYEAAKELVEIMLKDLRLEYLDLCLIHWPMGYKEGGDVFPRDDNGIMQYSDADYIDTWKAMEEKVAEGKIKSIGLSNFSEKQIDRVIANGTIKPAALQVEMNVYLQQPELVKYCKNHEIVITAYSPLGNATSPMRKEHHPLLLDDEALKEIAQAHKKSVAQVAIRFLVQQGIVAIPKSTKEHRIRENFDVLDFSLNEEEMEKIRSLDKRLRITISVLGGDSYCATDTLCVVRGITCSILYLRFYAGSPVRPTEMGNSVSTKVNDAEIRKEVAADPVVVYSKKACGYCKMAKTLLAEEKIEYTEKDLDVVHRERPDEYQQYVNGLVYMTKQTTVPQIFICGKFIGGYTELNQLKEARKLLEMVEECAA</sequence>
<dbReference type="SUPFAM" id="SSF51430">
    <property type="entry name" value="NAD(P)-linked oxidoreductase"/>
    <property type="match status" value="1"/>
</dbReference>
<dbReference type="GO" id="GO:0016491">
    <property type="term" value="F:oxidoreductase activity"/>
    <property type="evidence" value="ECO:0007669"/>
    <property type="project" value="UniProtKB-KW"/>
</dbReference>
<evidence type="ECO:0000313" key="7">
    <source>
        <dbReference type="Proteomes" id="UP001175271"/>
    </source>
</evidence>
<reference evidence="6" key="1">
    <citation type="submission" date="2023-06" db="EMBL/GenBank/DDBJ databases">
        <title>Genomic analysis of the entomopathogenic nematode Steinernema hermaphroditum.</title>
        <authorList>
            <person name="Schwarz E.M."/>
            <person name="Heppert J.K."/>
            <person name="Baniya A."/>
            <person name="Schwartz H.T."/>
            <person name="Tan C.-H."/>
            <person name="Antoshechkin I."/>
            <person name="Sternberg P.W."/>
            <person name="Goodrich-Blair H."/>
            <person name="Dillman A.R."/>
        </authorList>
    </citation>
    <scope>NUCLEOTIDE SEQUENCE</scope>
    <source>
        <strain evidence="6">PS9179</strain>
        <tissue evidence="6">Whole animal</tissue>
    </source>
</reference>
<dbReference type="Gene3D" id="3.40.30.10">
    <property type="entry name" value="Glutaredoxin"/>
    <property type="match status" value="1"/>
</dbReference>
<dbReference type="SUPFAM" id="SSF52833">
    <property type="entry name" value="Thioredoxin-like"/>
    <property type="match status" value="1"/>
</dbReference>
<evidence type="ECO:0000259" key="4">
    <source>
        <dbReference type="Pfam" id="PF00248"/>
    </source>
</evidence>
<dbReference type="FunFam" id="3.20.20.100:FF:000006">
    <property type="entry name" value="Aldo-keto reductase family 1 member A1"/>
    <property type="match status" value="1"/>
</dbReference>
<keyword evidence="3" id="KW-0560">Oxidoreductase</keyword>
<proteinExistence type="inferred from homology"/>
<dbReference type="EMBL" id="JAUCMV010000004">
    <property type="protein sequence ID" value="KAK0403460.1"/>
    <property type="molecule type" value="Genomic_DNA"/>
</dbReference>
<gene>
    <name evidence="6" type="ORF">QR680_016931</name>
</gene>
<feature type="domain" description="Glutaredoxin" evidence="5">
    <location>
        <begin position="421"/>
        <end position="488"/>
    </location>
</feature>
<dbReference type="Pfam" id="PF00248">
    <property type="entry name" value="Aldo_ket_red"/>
    <property type="match status" value="1"/>
</dbReference>
<evidence type="ECO:0000256" key="1">
    <source>
        <dbReference type="ARBA" id="ARBA00007905"/>
    </source>
</evidence>
<accession>A0AA39LNC9</accession>
<dbReference type="InterPro" id="IPR036249">
    <property type="entry name" value="Thioredoxin-like_sf"/>
</dbReference>
<dbReference type="InterPro" id="IPR036812">
    <property type="entry name" value="NAD(P)_OxRdtase_dom_sf"/>
</dbReference>
<keyword evidence="2" id="KW-0521">NADP</keyword>
<dbReference type="PROSITE" id="PS00062">
    <property type="entry name" value="ALDOKETO_REDUCTASE_2"/>
    <property type="match status" value="1"/>
</dbReference>
<evidence type="ECO:0000259" key="5">
    <source>
        <dbReference type="Pfam" id="PF00462"/>
    </source>
</evidence>
<evidence type="ECO:0000313" key="6">
    <source>
        <dbReference type="EMBL" id="KAK0403460.1"/>
    </source>
</evidence>
<dbReference type="InterPro" id="IPR020471">
    <property type="entry name" value="AKR"/>
</dbReference>
<evidence type="ECO:0008006" key="8">
    <source>
        <dbReference type="Google" id="ProtNLM"/>
    </source>
</evidence>
<dbReference type="PRINTS" id="PR00069">
    <property type="entry name" value="ALDKETRDTASE"/>
</dbReference>
<dbReference type="InterPro" id="IPR018170">
    <property type="entry name" value="Aldo/ket_reductase_CS"/>
</dbReference>
<comment type="caution">
    <text evidence="6">The sequence shown here is derived from an EMBL/GenBank/DDBJ whole genome shotgun (WGS) entry which is preliminary data.</text>
</comment>
<dbReference type="PANTHER" id="PTHR11732">
    <property type="entry name" value="ALDO/KETO REDUCTASE"/>
    <property type="match status" value="1"/>
</dbReference>
<dbReference type="Pfam" id="PF00462">
    <property type="entry name" value="Glutaredoxin"/>
    <property type="match status" value="1"/>
</dbReference>
<dbReference type="Proteomes" id="UP001175271">
    <property type="component" value="Unassembled WGS sequence"/>
</dbReference>
<organism evidence="6 7">
    <name type="scientific">Steinernema hermaphroditum</name>
    <dbReference type="NCBI Taxonomy" id="289476"/>
    <lineage>
        <taxon>Eukaryota</taxon>
        <taxon>Metazoa</taxon>
        <taxon>Ecdysozoa</taxon>
        <taxon>Nematoda</taxon>
        <taxon>Chromadorea</taxon>
        <taxon>Rhabditida</taxon>
        <taxon>Tylenchina</taxon>
        <taxon>Panagrolaimomorpha</taxon>
        <taxon>Strongyloidoidea</taxon>
        <taxon>Steinernematidae</taxon>
        <taxon>Steinernema</taxon>
    </lineage>
</organism>
<feature type="domain" description="NADP-dependent oxidoreductase" evidence="4">
    <location>
        <begin position="78"/>
        <end position="352"/>
    </location>
</feature>
<protein>
    <recommendedName>
        <fullName evidence="8">Glutaredoxin domain-containing protein</fullName>
    </recommendedName>
</protein>
<comment type="similarity">
    <text evidence="1">Belongs to the aldo/keto reductase family.</text>
</comment>